<dbReference type="AlphaFoldDB" id="A0A834VMF2"/>
<gene>
    <name evidence="1" type="ORF">PtrM4_130460</name>
</gene>
<proteinExistence type="predicted"/>
<comment type="caution">
    <text evidence="1">The sequence shown here is derived from an EMBL/GenBank/DDBJ whole genome shotgun (WGS) entry which is preliminary data.</text>
</comment>
<dbReference type="KEGG" id="ptrr:6349092"/>
<sequence>MFASLQQQSFSYSYYKTLDIQPKNSTPHDSSKYHITHSTKMFWRIDYPSGSSKGGPKVGYTNSKAILNNLNTLRVFADTDDIVSKWNKQEVEEGGSITEEGAVKQDGDKHIFKKNIWITKDCKEEGWITKGLSGKLITFGIEE</sequence>
<accession>A0A834VMF2</accession>
<name>A0A834VMF2_9PLEO</name>
<dbReference type="GeneID" id="6349092"/>
<dbReference type="EMBL" id="NQIK02000007">
    <property type="protein sequence ID" value="KAF7568433.1"/>
    <property type="molecule type" value="Genomic_DNA"/>
</dbReference>
<protein>
    <submittedName>
        <fullName evidence="1">Uncharacterized protein</fullName>
    </submittedName>
</protein>
<dbReference type="Proteomes" id="UP000245464">
    <property type="component" value="Chromosome 7"/>
</dbReference>
<organism evidence="1 2">
    <name type="scientific">Pyrenophora tritici-repentis</name>
    <dbReference type="NCBI Taxonomy" id="45151"/>
    <lineage>
        <taxon>Eukaryota</taxon>
        <taxon>Fungi</taxon>
        <taxon>Dikarya</taxon>
        <taxon>Ascomycota</taxon>
        <taxon>Pezizomycotina</taxon>
        <taxon>Dothideomycetes</taxon>
        <taxon>Pleosporomycetidae</taxon>
        <taxon>Pleosporales</taxon>
        <taxon>Pleosporineae</taxon>
        <taxon>Pleosporaceae</taxon>
        <taxon>Pyrenophora</taxon>
    </lineage>
</organism>
<evidence type="ECO:0000313" key="1">
    <source>
        <dbReference type="EMBL" id="KAF7568433.1"/>
    </source>
</evidence>
<dbReference type="RefSeq" id="XP_001941111.2">
    <property type="nucleotide sequence ID" value="XM_001941076.2"/>
</dbReference>
<reference evidence="1" key="1">
    <citation type="journal article" date="2018" name="BMC Genomics">
        <title>Comparative genomics of the wheat fungal pathogen Pyrenophora tritici-repentis reveals chromosomal variations and genome plasticity.</title>
        <authorList>
            <person name="Moolhuijzen P."/>
            <person name="See P.T."/>
            <person name="Hane J.K."/>
            <person name="Shi G."/>
            <person name="Liu Z."/>
            <person name="Oliver R.P."/>
            <person name="Moffat C.S."/>
        </authorList>
    </citation>
    <scope>NUCLEOTIDE SEQUENCE [LARGE SCALE GENOMIC DNA]</scope>
    <source>
        <strain evidence="1">M4</strain>
    </source>
</reference>
<evidence type="ECO:0000313" key="2">
    <source>
        <dbReference type="Proteomes" id="UP000245464"/>
    </source>
</evidence>